<accession>A0A9D9N7Y5</accession>
<reference evidence="2" key="1">
    <citation type="submission" date="2020-10" db="EMBL/GenBank/DDBJ databases">
        <authorList>
            <person name="Gilroy R."/>
        </authorList>
    </citation>
    <scope>NUCLEOTIDE SEQUENCE</scope>
    <source>
        <strain evidence="2">E3-2379</strain>
    </source>
</reference>
<feature type="transmembrane region" description="Helical" evidence="1">
    <location>
        <begin position="48"/>
        <end position="69"/>
    </location>
</feature>
<feature type="transmembrane region" description="Helical" evidence="1">
    <location>
        <begin position="131"/>
        <end position="153"/>
    </location>
</feature>
<keyword evidence="1" id="KW-0812">Transmembrane</keyword>
<comment type="caution">
    <text evidence="2">The sequence shown here is derived from an EMBL/GenBank/DDBJ whole genome shotgun (WGS) entry which is preliminary data.</text>
</comment>
<dbReference type="EMBL" id="JADIML010000204">
    <property type="protein sequence ID" value="MBO8463741.1"/>
    <property type="molecule type" value="Genomic_DNA"/>
</dbReference>
<proteinExistence type="predicted"/>
<sequence length="221" mass="25654">MAYCKHCKLEISDDTKVCPFCKNMLKSNGEKGENWYPNVRIQEKVYHFILKLLLGLSIIVCGIMIFINLVYDRGVLWSILPSGIICYAWFAIRYCIFHNINVGAKIIIQMILAQVLLVFIDWRLGYNGWSLNFALPGLILTADGAILILMLVNFMNWQSYLLYQIQLLLFSLVPAFFYWRRWIVEPIPTFLSIGISMIVLVGTIIFGTKEAKDELMRRFHI</sequence>
<dbReference type="InterPro" id="IPR046283">
    <property type="entry name" value="DUF6320"/>
</dbReference>
<feature type="transmembrane region" description="Helical" evidence="1">
    <location>
        <begin position="75"/>
        <end position="94"/>
    </location>
</feature>
<name>A0A9D9N7Y5_9FIRM</name>
<keyword evidence="1" id="KW-1133">Transmembrane helix</keyword>
<protein>
    <recommendedName>
        <fullName evidence="4">Zinc ribbon domain-containing protein</fullName>
    </recommendedName>
</protein>
<dbReference type="Proteomes" id="UP000823618">
    <property type="component" value="Unassembled WGS sequence"/>
</dbReference>
<feature type="transmembrane region" description="Helical" evidence="1">
    <location>
        <begin position="160"/>
        <end position="178"/>
    </location>
</feature>
<dbReference type="AlphaFoldDB" id="A0A9D9N7Y5"/>
<feature type="transmembrane region" description="Helical" evidence="1">
    <location>
        <begin position="106"/>
        <end position="125"/>
    </location>
</feature>
<evidence type="ECO:0000256" key="1">
    <source>
        <dbReference type="SAM" id="Phobius"/>
    </source>
</evidence>
<organism evidence="2 3">
    <name type="scientific">Candidatus Scybalomonas excrementavium</name>
    <dbReference type="NCBI Taxonomy" id="2840943"/>
    <lineage>
        <taxon>Bacteria</taxon>
        <taxon>Bacillati</taxon>
        <taxon>Bacillota</taxon>
        <taxon>Clostridia</taxon>
        <taxon>Lachnospirales</taxon>
        <taxon>Lachnospiraceae</taxon>
        <taxon>Lachnospiraceae incertae sedis</taxon>
        <taxon>Candidatus Scybalomonas</taxon>
    </lineage>
</organism>
<evidence type="ECO:0008006" key="4">
    <source>
        <dbReference type="Google" id="ProtNLM"/>
    </source>
</evidence>
<reference evidence="2" key="2">
    <citation type="journal article" date="2021" name="PeerJ">
        <title>Extensive microbial diversity within the chicken gut microbiome revealed by metagenomics and culture.</title>
        <authorList>
            <person name="Gilroy R."/>
            <person name="Ravi A."/>
            <person name="Getino M."/>
            <person name="Pursley I."/>
            <person name="Horton D.L."/>
            <person name="Alikhan N.F."/>
            <person name="Baker D."/>
            <person name="Gharbi K."/>
            <person name="Hall N."/>
            <person name="Watson M."/>
            <person name="Adriaenssens E.M."/>
            <person name="Foster-Nyarko E."/>
            <person name="Jarju S."/>
            <person name="Secka A."/>
            <person name="Antonio M."/>
            <person name="Oren A."/>
            <person name="Chaudhuri R.R."/>
            <person name="La Ragione R."/>
            <person name="Hildebrand F."/>
            <person name="Pallen M.J."/>
        </authorList>
    </citation>
    <scope>NUCLEOTIDE SEQUENCE</scope>
    <source>
        <strain evidence="2">E3-2379</strain>
    </source>
</reference>
<dbReference type="Pfam" id="PF19845">
    <property type="entry name" value="DUF6320"/>
    <property type="match status" value="1"/>
</dbReference>
<feature type="transmembrane region" description="Helical" evidence="1">
    <location>
        <begin position="190"/>
        <end position="208"/>
    </location>
</feature>
<evidence type="ECO:0000313" key="2">
    <source>
        <dbReference type="EMBL" id="MBO8463741.1"/>
    </source>
</evidence>
<keyword evidence="1" id="KW-0472">Membrane</keyword>
<evidence type="ECO:0000313" key="3">
    <source>
        <dbReference type="Proteomes" id="UP000823618"/>
    </source>
</evidence>
<gene>
    <name evidence="2" type="ORF">IAC13_07415</name>
</gene>